<comment type="caution">
    <text evidence="1">The sequence shown here is derived from an EMBL/GenBank/DDBJ whole genome shotgun (WGS) entry which is preliminary data.</text>
</comment>
<name>M3HSP9_LEPBO</name>
<sequence>MEYIQESSVVISDLIQKELDFQFKMDFEEGIQSVLNNTI</sequence>
<dbReference type="EMBL" id="AKWO02000043">
    <property type="protein sequence ID" value="EMG00650.1"/>
    <property type="molecule type" value="Genomic_DNA"/>
</dbReference>
<evidence type="ECO:0000313" key="2">
    <source>
        <dbReference type="Proteomes" id="UP000011783"/>
    </source>
</evidence>
<protein>
    <submittedName>
        <fullName evidence="1">Uncharacterized protein</fullName>
    </submittedName>
</protein>
<reference evidence="1 2" key="1">
    <citation type="submission" date="2013-01" db="EMBL/GenBank/DDBJ databases">
        <authorList>
            <person name="Harkins D.M."/>
            <person name="Durkin A.S."/>
            <person name="Brinkac L.M."/>
            <person name="Haft D.H."/>
            <person name="Selengut J.D."/>
            <person name="Sanka R."/>
            <person name="DePew J."/>
            <person name="Purushe J."/>
            <person name="Picardeau M."/>
            <person name="Werts C."/>
            <person name="Goarant C."/>
            <person name="Vinetz J.M."/>
            <person name="Sutton G.G."/>
            <person name="Nierman W.C."/>
            <person name="Fouts D.E."/>
        </authorList>
    </citation>
    <scope>NUCLEOTIDE SEQUENCE [LARGE SCALE GENOMIC DNA]</scope>
    <source>
        <strain evidence="1 2">200701203</strain>
    </source>
</reference>
<dbReference type="BioCyc" id="LBOR1193007:G11KN-2184-MONOMER"/>
<evidence type="ECO:0000313" key="1">
    <source>
        <dbReference type="EMBL" id="EMG00650.1"/>
    </source>
</evidence>
<dbReference type="AlphaFoldDB" id="M3HSP9"/>
<organism evidence="1 2">
    <name type="scientific">Leptospira borgpetersenii str. 200701203</name>
    <dbReference type="NCBI Taxonomy" id="1193007"/>
    <lineage>
        <taxon>Bacteria</taxon>
        <taxon>Pseudomonadati</taxon>
        <taxon>Spirochaetota</taxon>
        <taxon>Spirochaetia</taxon>
        <taxon>Leptospirales</taxon>
        <taxon>Leptospiraceae</taxon>
        <taxon>Leptospira</taxon>
    </lineage>
</organism>
<accession>M3HSP9</accession>
<dbReference type="Proteomes" id="UP000011783">
    <property type="component" value="Unassembled WGS sequence"/>
</dbReference>
<proteinExistence type="predicted"/>
<gene>
    <name evidence="1" type="ORF">LEP1GSC123_2011</name>
</gene>